<dbReference type="InterPro" id="IPR013083">
    <property type="entry name" value="Znf_RING/FYVE/PHD"/>
</dbReference>
<dbReference type="GO" id="GO:0008270">
    <property type="term" value="F:zinc ion binding"/>
    <property type="evidence" value="ECO:0007669"/>
    <property type="project" value="UniProtKB-KW"/>
</dbReference>
<feature type="compositionally biased region" description="Polar residues" evidence="5">
    <location>
        <begin position="1309"/>
        <end position="1319"/>
    </location>
</feature>
<feature type="region of interest" description="Disordered" evidence="5">
    <location>
        <begin position="553"/>
        <end position="722"/>
    </location>
</feature>
<feature type="compositionally biased region" description="Low complexity" evidence="5">
    <location>
        <begin position="889"/>
        <end position="902"/>
    </location>
</feature>
<feature type="region of interest" description="Disordered" evidence="5">
    <location>
        <begin position="835"/>
        <end position="1271"/>
    </location>
</feature>
<feature type="region of interest" description="Disordered" evidence="5">
    <location>
        <begin position="741"/>
        <end position="797"/>
    </location>
</feature>
<feature type="compositionally biased region" description="Polar residues" evidence="5">
    <location>
        <begin position="1080"/>
        <end position="1089"/>
    </location>
</feature>
<evidence type="ECO:0000256" key="1">
    <source>
        <dbReference type="ARBA" id="ARBA00022723"/>
    </source>
</evidence>
<dbReference type="InterPro" id="IPR053238">
    <property type="entry name" value="RING-H2_zinc_finger"/>
</dbReference>
<feature type="compositionally biased region" description="Low complexity" evidence="5">
    <location>
        <begin position="975"/>
        <end position="993"/>
    </location>
</feature>
<feature type="compositionally biased region" description="Acidic residues" evidence="5">
    <location>
        <begin position="697"/>
        <end position="706"/>
    </location>
</feature>
<feature type="region of interest" description="Disordered" evidence="5">
    <location>
        <begin position="1"/>
        <end position="81"/>
    </location>
</feature>
<dbReference type="PANTHER" id="PTHR14155:SF627">
    <property type="entry name" value="OS06G0192800 PROTEIN"/>
    <property type="match status" value="1"/>
</dbReference>
<evidence type="ECO:0000256" key="5">
    <source>
        <dbReference type="SAM" id="MobiDB-lite"/>
    </source>
</evidence>
<feature type="region of interest" description="Disordered" evidence="5">
    <location>
        <begin position="102"/>
        <end position="353"/>
    </location>
</feature>
<feature type="compositionally biased region" description="Low complexity" evidence="5">
    <location>
        <begin position="1140"/>
        <end position="1154"/>
    </location>
</feature>
<feature type="compositionally biased region" description="Polar residues" evidence="5">
    <location>
        <begin position="867"/>
        <end position="880"/>
    </location>
</feature>
<keyword evidence="3" id="KW-0862">Zinc</keyword>
<feature type="compositionally biased region" description="Low complexity" evidence="5">
    <location>
        <begin position="674"/>
        <end position="683"/>
    </location>
</feature>
<dbReference type="SUPFAM" id="SSF57850">
    <property type="entry name" value="RING/U-box"/>
    <property type="match status" value="1"/>
</dbReference>
<feature type="compositionally biased region" description="Low complexity" evidence="5">
    <location>
        <begin position="406"/>
        <end position="446"/>
    </location>
</feature>
<keyword evidence="8" id="KW-1185">Reference proteome</keyword>
<proteinExistence type="predicted"/>
<feature type="compositionally biased region" description="Pro residues" evidence="5">
    <location>
        <begin position="1221"/>
        <end position="1237"/>
    </location>
</feature>
<evidence type="ECO:0000256" key="4">
    <source>
        <dbReference type="PROSITE-ProRule" id="PRU00175"/>
    </source>
</evidence>
<feature type="compositionally biased region" description="Basic residues" evidence="5">
    <location>
        <begin position="162"/>
        <end position="177"/>
    </location>
</feature>
<dbReference type="STRING" id="741276.A0A2S5B507"/>
<dbReference type="PROSITE" id="PS50089">
    <property type="entry name" value="ZF_RING_2"/>
    <property type="match status" value="1"/>
</dbReference>
<feature type="compositionally biased region" description="Low complexity" evidence="5">
    <location>
        <begin position="316"/>
        <end position="326"/>
    </location>
</feature>
<feature type="compositionally biased region" description="Pro residues" evidence="5">
    <location>
        <begin position="994"/>
        <end position="1012"/>
    </location>
</feature>
<feature type="compositionally biased region" description="Low complexity" evidence="5">
    <location>
        <begin position="563"/>
        <end position="580"/>
    </location>
</feature>
<evidence type="ECO:0000313" key="7">
    <source>
        <dbReference type="EMBL" id="POY71846.1"/>
    </source>
</evidence>
<dbReference type="Gene3D" id="3.30.40.10">
    <property type="entry name" value="Zinc/RING finger domain, C3HC4 (zinc finger)"/>
    <property type="match status" value="1"/>
</dbReference>
<feature type="compositionally biased region" description="Pro residues" evidence="5">
    <location>
        <begin position="1054"/>
        <end position="1063"/>
    </location>
</feature>
<feature type="compositionally biased region" description="Low complexity" evidence="5">
    <location>
        <begin position="1032"/>
        <end position="1041"/>
    </location>
</feature>
<feature type="compositionally biased region" description="Polar residues" evidence="5">
    <location>
        <begin position="903"/>
        <end position="912"/>
    </location>
</feature>
<organism evidence="7 8">
    <name type="scientific">Rhodotorula taiwanensis</name>
    <dbReference type="NCBI Taxonomy" id="741276"/>
    <lineage>
        <taxon>Eukaryota</taxon>
        <taxon>Fungi</taxon>
        <taxon>Dikarya</taxon>
        <taxon>Basidiomycota</taxon>
        <taxon>Pucciniomycotina</taxon>
        <taxon>Microbotryomycetes</taxon>
        <taxon>Sporidiobolales</taxon>
        <taxon>Sporidiobolaceae</taxon>
        <taxon>Rhodotorula</taxon>
    </lineage>
</organism>
<feature type="compositionally biased region" description="Basic and acidic residues" evidence="5">
    <location>
        <begin position="934"/>
        <end position="951"/>
    </location>
</feature>
<evidence type="ECO:0000256" key="3">
    <source>
        <dbReference type="ARBA" id="ARBA00022833"/>
    </source>
</evidence>
<dbReference type="OrthoDB" id="8062037at2759"/>
<dbReference type="InterPro" id="IPR001841">
    <property type="entry name" value="Znf_RING"/>
</dbReference>
<feature type="compositionally biased region" description="Polar residues" evidence="5">
    <location>
        <begin position="1"/>
        <end position="10"/>
    </location>
</feature>
<gene>
    <name evidence="7" type="ORF">BMF94_5207</name>
</gene>
<dbReference type="PANTHER" id="PTHR14155">
    <property type="entry name" value="RING FINGER DOMAIN-CONTAINING"/>
    <property type="match status" value="1"/>
</dbReference>
<evidence type="ECO:0000259" key="6">
    <source>
        <dbReference type="PROSITE" id="PS50089"/>
    </source>
</evidence>
<feature type="compositionally biased region" description="Polar residues" evidence="5">
    <location>
        <begin position="223"/>
        <end position="242"/>
    </location>
</feature>
<feature type="compositionally biased region" description="Polar residues" evidence="5">
    <location>
        <begin position="1254"/>
        <end position="1271"/>
    </location>
</feature>
<feature type="compositionally biased region" description="Low complexity" evidence="5">
    <location>
        <begin position="642"/>
        <end position="667"/>
    </location>
</feature>
<feature type="compositionally biased region" description="Basic and acidic residues" evidence="5">
    <location>
        <begin position="842"/>
        <end position="852"/>
    </location>
</feature>
<feature type="compositionally biased region" description="Low complexity" evidence="5">
    <location>
        <begin position="1013"/>
        <end position="1023"/>
    </location>
</feature>
<feature type="compositionally biased region" description="Low complexity" evidence="5">
    <location>
        <begin position="1100"/>
        <end position="1120"/>
    </location>
</feature>
<reference evidence="7 8" key="1">
    <citation type="journal article" date="2018" name="Front. Microbiol.">
        <title>Prospects for Fungal Bioremediation of Acidic Radioactive Waste Sites: Characterization and Genome Sequence of Rhodotorula taiwanensis MD1149.</title>
        <authorList>
            <person name="Tkavc R."/>
            <person name="Matrosova V.Y."/>
            <person name="Grichenko O.E."/>
            <person name="Gostincar C."/>
            <person name="Volpe R.P."/>
            <person name="Klimenkova P."/>
            <person name="Gaidamakova E.K."/>
            <person name="Zhou C.E."/>
            <person name="Stewart B.J."/>
            <person name="Lyman M.G."/>
            <person name="Malfatti S.A."/>
            <person name="Rubinfeld B."/>
            <person name="Courtot M."/>
            <person name="Singh J."/>
            <person name="Dalgard C.L."/>
            <person name="Hamilton T."/>
            <person name="Frey K.G."/>
            <person name="Gunde-Cimerman N."/>
            <person name="Dugan L."/>
            <person name="Daly M.J."/>
        </authorList>
    </citation>
    <scope>NUCLEOTIDE SEQUENCE [LARGE SCALE GENOMIC DNA]</scope>
    <source>
        <strain evidence="7 8">MD1149</strain>
    </source>
</reference>
<name>A0A2S5B507_9BASI</name>
<keyword evidence="1" id="KW-0479">Metal-binding</keyword>
<comment type="caution">
    <text evidence="7">The sequence shown here is derived from an EMBL/GenBank/DDBJ whole genome shotgun (WGS) entry which is preliminary data.</text>
</comment>
<feature type="compositionally biased region" description="Acidic residues" evidence="5">
    <location>
        <begin position="748"/>
        <end position="760"/>
    </location>
</feature>
<protein>
    <recommendedName>
        <fullName evidence="6">RING-type domain-containing protein</fullName>
    </recommendedName>
</protein>
<accession>A0A2S5B507</accession>
<dbReference type="Proteomes" id="UP000237144">
    <property type="component" value="Unassembled WGS sequence"/>
</dbReference>
<dbReference type="CDD" id="cd16454">
    <property type="entry name" value="RING-H2_PA-TM-RING"/>
    <property type="match status" value="1"/>
</dbReference>
<sequence>MTTPPASPSLNGAAATSAPTHRTSSAPPLHSPPPPPSQGTSPNYLGPAWTRNVVRTTTKTKAPYNGASGASASSLSLVPNTTTQDAPYLTHVHRHHGQLTLVAPDNLGARRQPGTVDPPSTRFDAGGGLGLIDADEAADYVPPPFVTPGGQDEDEEVYYSSKGKKLKSKKGAKKKAKEQKARRERAIMSAVANAGKSPGGASPLPSPAEEISQIHLSAPTPPLTGTTPRASPGLSSVTSSAGSRPPMAPRTGSGTSSSLQQQATAAARRTRRPRPAVPAAGVSGGEAGSSSFTSGSSALGESPHRRPLEGPRPQPISIAAAAGASSETLRTPSPGVPAFISAPQPAAGAAPLQQSRAVARARAARNAHAAVKAAGIQARAIQAIQAQAQAQREELPVPPALPSPSPRASLAGQGTSADAAAMSPSPSASGSSRPAASSSLAGSSASNQFQQRPRMRHRPSEPLLVPEAIPPREGAHSAPARRTAADQSVSRGRAAPPSSGSPGSARGPPTALAPSTSTSGPDSLPPPILPPLDLSDPALIDDHLSLGLIDPAMLLMSPPPAYSGRRSLSSTRTARTARPSQVESGGRTSPGGARTSSAASIAGLGLGMEPIRTDNDTMSHPSPRYSSIPPSGSPPPPHSRRASPTPSTSTAATTIRHANARGSSARLSPPPPLTSSSSSGASDAESERGRLSSSESASDEDEDADSFEVASTDPLVLAWEADRSAGVYTLDERIARDLERRRRAAGEETGDEGTAGEESFDSAPGGDPTRNAAEAGQAHLQATEVRSAVPSRVYSSRTEVAAADLAQLRRRISHAEASNNSRGVVRALSVHATRSLRAQGRTARERRGRASEAVDPSTQAGAAPVSRPQQGPGSAPQTETIAEDEEGVSSHQARSAQSAADSGTSLRLNETHTGMGPGGDAQLARTLSLRGHRMLAEAAERRMRAEKEARLKASSAVRAQGTLHEEDGNAEPYDPTAAAGQASSSATTGQATSPSPPPRARPPPPPPPPRSRPAPAERSPTPAFSTNTPSIAWGAAAGASSQPPLRRPASIRRMPPPPPPPPNAAEILAAKRASLRPVTVSPSGASATLSPRLAPPPTPAQQESSAPAASASSAAPAAASGTYSDSRAAQAISGTSSVMAGPSQSTSQSSADPSASPPRRRPLPAPPRMLSEDRIDAFTALRRSRELSPQTPSPDNERTVVGTSVTNDDRPARAGSVEPAHPGPPLPRRPPGRPTPARPTAEAIAVENREETAEATSVSRPTTGTSIVRDATASTELPQLEIPELSMYTDLDLLLARLESGQDIAAAATSGSPEQSTERPQGGENYDDLLVLSDVLGQAVPAGATAAELADTLAVARVECERRRVTKDGKVKSKLSVVGVRCVDCAICLARFKVDQFAVVLPDCLHIFHEHCIRSWFRLSRVCPVCRHEVFEPRNAAVAPEGATSAAETDLLA</sequence>
<dbReference type="SMART" id="SM00184">
    <property type="entry name" value="RING"/>
    <property type="match status" value="1"/>
</dbReference>
<evidence type="ECO:0000256" key="2">
    <source>
        <dbReference type="ARBA" id="ARBA00022771"/>
    </source>
</evidence>
<feature type="compositionally biased region" description="Low complexity" evidence="5">
    <location>
        <begin position="490"/>
        <end position="509"/>
    </location>
</feature>
<feature type="compositionally biased region" description="Pro residues" evidence="5">
    <location>
        <begin position="396"/>
        <end position="405"/>
    </location>
</feature>
<feature type="region of interest" description="Disordered" evidence="5">
    <location>
        <begin position="1305"/>
        <end position="1324"/>
    </location>
</feature>
<feature type="compositionally biased region" description="Polar residues" evidence="5">
    <location>
        <begin position="1121"/>
        <end position="1138"/>
    </location>
</feature>
<keyword evidence="2 4" id="KW-0863">Zinc-finger</keyword>
<feature type="compositionally biased region" description="Low complexity" evidence="5">
    <location>
        <begin position="50"/>
        <end position="77"/>
    </location>
</feature>
<feature type="region of interest" description="Disordered" evidence="5">
    <location>
        <begin position="384"/>
        <end position="538"/>
    </location>
</feature>
<feature type="compositionally biased region" description="Low complexity" evidence="5">
    <location>
        <begin position="288"/>
        <end position="301"/>
    </location>
</feature>
<feature type="compositionally biased region" description="Low complexity" evidence="5">
    <location>
        <begin position="194"/>
        <end position="203"/>
    </location>
</feature>
<feature type="compositionally biased region" description="Low complexity" evidence="5">
    <location>
        <begin position="250"/>
        <end position="267"/>
    </location>
</feature>
<feature type="compositionally biased region" description="Low complexity" evidence="5">
    <location>
        <begin position="342"/>
        <end position="353"/>
    </location>
</feature>
<feature type="compositionally biased region" description="Low complexity" evidence="5">
    <location>
        <begin position="619"/>
        <end position="630"/>
    </location>
</feature>
<dbReference type="Pfam" id="PF13639">
    <property type="entry name" value="zf-RING_2"/>
    <property type="match status" value="1"/>
</dbReference>
<dbReference type="EMBL" id="PJQD01000072">
    <property type="protein sequence ID" value="POY71846.1"/>
    <property type="molecule type" value="Genomic_DNA"/>
</dbReference>
<evidence type="ECO:0000313" key="8">
    <source>
        <dbReference type="Proteomes" id="UP000237144"/>
    </source>
</evidence>
<feature type="domain" description="RING-type" evidence="6">
    <location>
        <begin position="1385"/>
        <end position="1427"/>
    </location>
</feature>